<comment type="caution">
    <text evidence="8">Lacks conserved residue(s) required for the propagation of feature annotation.</text>
</comment>
<accession>A0AB39J9A4</accession>
<dbReference type="NCBIfam" id="TIGR01051">
    <property type="entry name" value="topA_bact"/>
    <property type="match status" value="1"/>
</dbReference>
<evidence type="ECO:0000313" key="12">
    <source>
        <dbReference type="EMBL" id="XDN89326.1"/>
    </source>
</evidence>
<dbReference type="InterPro" id="IPR034149">
    <property type="entry name" value="TOPRIM_TopoI"/>
</dbReference>
<dbReference type="SMART" id="SM00436">
    <property type="entry name" value="TOP1Bc"/>
    <property type="match status" value="1"/>
</dbReference>
<dbReference type="InterPro" id="IPR003601">
    <property type="entry name" value="Topo_IA_2"/>
</dbReference>
<dbReference type="InterPro" id="IPR023406">
    <property type="entry name" value="Topo_IA_AS"/>
</dbReference>
<dbReference type="InterPro" id="IPR005733">
    <property type="entry name" value="TopoI_bac-type"/>
</dbReference>
<dbReference type="InterPro" id="IPR006171">
    <property type="entry name" value="TOPRIM_dom"/>
</dbReference>
<feature type="site" description="Interaction with DNA" evidence="8">
    <location>
        <position position="160"/>
    </location>
</feature>
<feature type="site" description="Interaction with DNA" evidence="8">
    <location>
        <position position="144"/>
    </location>
</feature>
<feature type="site" description="Interaction with DNA" evidence="8">
    <location>
        <position position="471"/>
    </location>
</feature>
<evidence type="ECO:0000259" key="11">
    <source>
        <dbReference type="PROSITE" id="PS52039"/>
    </source>
</evidence>
<comment type="function">
    <text evidence="8">Releases the supercoiling and torsional tension of DNA, which is introduced during the DNA replication and transcription, by transiently cleaving and rejoining one strand of the DNA duplex. Introduces a single-strand break via transesterification at a target site in duplex DNA. The scissile phosphodiester is attacked by the catalytic tyrosine of the enzyme, resulting in the formation of a DNA-(5'-phosphotyrosyl)-enzyme intermediate and the expulsion of a 3'-OH DNA strand. The free DNA strand then undergoes passage around the unbroken strand, thus removing DNA supercoils. Finally, in the religation step, the DNA 3'-OH attacks the covalent intermediate to expel the active-site tyrosine and restore the DNA phosphodiester backbone.</text>
</comment>
<evidence type="ECO:0000256" key="9">
    <source>
        <dbReference type="SAM" id="MobiDB-lite"/>
    </source>
</evidence>
<dbReference type="PROSITE" id="PS50880">
    <property type="entry name" value="TOPRIM"/>
    <property type="match status" value="1"/>
</dbReference>
<proteinExistence type="inferred from homology"/>
<dbReference type="InterPro" id="IPR023405">
    <property type="entry name" value="Topo_IA_core_domain"/>
</dbReference>
<dbReference type="InterPro" id="IPR013824">
    <property type="entry name" value="Topo_IA_cen_sub1"/>
</dbReference>
<dbReference type="PANTHER" id="PTHR42785:SF1">
    <property type="entry name" value="DNA TOPOISOMERASE"/>
    <property type="match status" value="1"/>
</dbReference>
<feature type="active site" description="O-(5'-phospho-DNA)-tyrosine intermediate" evidence="8">
    <location>
        <position position="288"/>
    </location>
</feature>
<dbReference type="RefSeq" id="WP_369000586.1">
    <property type="nucleotide sequence ID" value="NZ_CP158487.1"/>
</dbReference>
<evidence type="ECO:0000256" key="1">
    <source>
        <dbReference type="ARBA" id="ARBA00000213"/>
    </source>
</evidence>
<comment type="subunit">
    <text evidence="8">Monomer.</text>
</comment>
<dbReference type="GO" id="GO:0006265">
    <property type="term" value="P:DNA topological change"/>
    <property type="evidence" value="ECO:0007669"/>
    <property type="project" value="UniProtKB-UniRule"/>
</dbReference>
<feature type="region of interest" description="Interaction with DNA" evidence="8">
    <location>
        <begin position="168"/>
        <end position="173"/>
    </location>
</feature>
<dbReference type="Gene3D" id="3.40.50.140">
    <property type="match status" value="1"/>
</dbReference>
<dbReference type="GO" id="GO:0003677">
    <property type="term" value="F:DNA binding"/>
    <property type="evidence" value="ECO:0007669"/>
    <property type="project" value="UniProtKB-KW"/>
</dbReference>
<name>A0AB39J9A4_9BACT</name>
<sequence length="767" mass="84950">MKNLVIVESPAKAKTIEKYLGKDFHVLSSVGHIRSIVKKTKDGTPPIDVANDFFAVYEVDPEKKKVITELKKNVKAVGKDNVWLATDEDREGEAIAWHLCKVLDLPIETTKRIVFHEITKDAITNAIKNPRTVDMNLVQAQQARQILDRLVGFELSPVVWQKVPGGKSAGRVQSPAVRLLVEREREIMKFAGSSQFKVTAIFIHDNQEFKAELNQKFDSEAAAHEFLNSLKPATFTVSDISKTPGTRNPAAPFTTSTLQQEANAKLGFSSKATMASAQRLYQDGKITYMRTDSVNLSGQAIASATDFIKRLYGPDYSTVRKFKTKSASAQEAHEAIRPTDITRETVTSDERDQKLYDLIRRRTLASQMSPAKLEKTTISIDIQGNDTLRFEAKGEVITFDGFLRVYGGGKDEILPKLHSGDTLETHEVTARQTFARPPARYTEGSLVKKLEDLGIGRPSTYATIIDTVQTRGYVEKGDSEGQTRDIIVLSYNGEEVSRDVVQEKTGSTRGKLIPTPSGELIADFLTDHFAQIVDYDFTANVETEFDKIAAAELAKSAMLNGFYTPFHKLIEQSGGIDRSKVGANREVGIDPKSGKPILARFGRFGPMLQLGATDDEDKPRFAPLPKGAKIETVTLEQALEMFKLPRVIGQTEDGQDIKANIGRFGPYIQVGKLFVSIKPEDPHTITLEKARELYAAKLQAEAEKNIADFGDGVKILNGRFGPYITDGSKNAKIPKGTDPKTITHEKALELLSKTATKPTRKRTTKKK</sequence>
<evidence type="ECO:0000256" key="2">
    <source>
        <dbReference type="ARBA" id="ARBA00009446"/>
    </source>
</evidence>
<dbReference type="AlphaFoldDB" id="A0AB39J9A4"/>
<feature type="compositionally biased region" description="Basic and acidic residues" evidence="9">
    <location>
        <begin position="735"/>
        <end position="748"/>
    </location>
</feature>
<dbReference type="SMART" id="SM00437">
    <property type="entry name" value="TOP1Ac"/>
    <property type="match status" value="1"/>
</dbReference>
<evidence type="ECO:0000259" key="10">
    <source>
        <dbReference type="PROSITE" id="PS50880"/>
    </source>
</evidence>
<dbReference type="PRINTS" id="PR00417">
    <property type="entry name" value="PRTPISMRASEI"/>
</dbReference>
<dbReference type="GO" id="GO:0003917">
    <property type="term" value="F:DNA topoisomerase type I (single strand cut, ATP-independent) activity"/>
    <property type="evidence" value="ECO:0007669"/>
    <property type="project" value="UniProtKB-UniRule"/>
</dbReference>
<keyword evidence="6 8" id="KW-0238">DNA-binding</keyword>
<dbReference type="Pfam" id="PF01751">
    <property type="entry name" value="Toprim"/>
    <property type="match status" value="1"/>
</dbReference>
<dbReference type="Pfam" id="PF13368">
    <property type="entry name" value="Toprim_C_rpt"/>
    <property type="match status" value="3"/>
</dbReference>
<evidence type="ECO:0000256" key="6">
    <source>
        <dbReference type="ARBA" id="ARBA00023125"/>
    </source>
</evidence>
<dbReference type="InterPro" id="IPR028612">
    <property type="entry name" value="Topoisom_1_IA"/>
</dbReference>
<dbReference type="Gene3D" id="2.70.20.10">
    <property type="entry name" value="Topoisomerase I, domain 3"/>
    <property type="match status" value="1"/>
</dbReference>
<dbReference type="HAMAP" id="MF_00952">
    <property type="entry name" value="Topoisom_1_prok"/>
    <property type="match status" value="1"/>
</dbReference>
<feature type="compositionally biased region" description="Basic residues" evidence="9">
    <location>
        <begin position="758"/>
        <end position="767"/>
    </location>
</feature>
<feature type="domain" description="Topo IA-type catalytic" evidence="11">
    <location>
        <begin position="134"/>
        <end position="570"/>
    </location>
</feature>
<dbReference type="InterPro" id="IPR025589">
    <property type="entry name" value="Toprim_C_rpt"/>
</dbReference>
<reference evidence="12" key="1">
    <citation type="submission" date="2024-06" db="EMBL/GenBank/DDBJ databases">
        <authorList>
            <person name="Atkinson C."/>
            <person name="McLean J."/>
            <person name="Gallagher L."/>
            <person name="Bor B."/>
            <person name="Mougous J."/>
        </authorList>
    </citation>
    <scope>NUCLEOTIDE SEQUENCE</scope>
    <source>
        <strain evidence="12">TM7-074</strain>
    </source>
</reference>
<dbReference type="CDD" id="cd00186">
    <property type="entry name" value="TOP1Ac"/>
    <property type="match status" value="1"/>
</dbReference>
<dbReference type="PROSITE" id="PS00396">
    <property type="entry name" value="TOPO_IA_1"/>
    <property type="match status" value="1"/>
</dbReference>
<keyword evidence="3" id="KW-0479">Metal-binding</keyword>
<dbReference type="EMBL" id="CP158487">
    <property type="protein sequence ID" value="XDN89326.1"/>
    <property type="molecule type" value="Genomic_DNA"/>
</dbReference>
<dbReference type="EC" id="5.6.2.1" evidence="8"/>
<dbReference type="InterPro" id="IPR003602">
    <property type="entry name" value="Topo_IA_DNA-bd_dom"/>
</dbReference>
<feature type="domain" description="Toprim" evidence="10">
    <location>
        <begin position="2"/>
        <end position="118"/>
    </location>
</feature>
<dbReference type="InterPro" id="IPR013826">
    <property type="entry name" value="Topo_IA_cen_sub3"/>
</dbReference>
<evidence type="ECO:0000256" key="4">
    <source>
        <dbReference type="ARBA" id="ARBA00022842"/>
    </source>
</evidence>
<gene>
    <name evidence="8 12" type="primary">topA</name>
    <name evidence="12" type="ORF">TM074_01275</name>
</gene>
<dbReference type="GO" id="GO:0046872">
    <property type="term" value="F:metal ion binding"/>
    <property type="evidence" value="ECO:0007669"/>
    <property type="project" value="UniProtKB-KW"/>
</dbReference>
<dbReference type="PANTHER" id="PTHR42785">
    <property type="entry name" value="DNA TOPOISOMERASE, TYPE IA, CORE"/>
    <property type="match status" value="1"/>
</dbReference>
<dbReference type="InterPro" id="IPR013497">
    <property type="entry name" value="Topo_IA_cen"/>
</dbReference>
<dbReference type="InterPro" id="IPR000380">
    <property type="entry name" value="Topo_IA"/>
</dbReference>
<dbReference type="SMART" id="SM00493">
    <property type="entry name" value="TOPRIM"/>
    <property type="match status" value="1"/>
</dbReference>
<dbReference type="Gene3D" id="1.10.290.10">
    <property type="entry name" value="Topoisomerase I, domain 4"/>
    <property type="match status" value="1"/>
</dbReference>
<dbReference type="Pfam" id="PF01131">
    <property type="entry name" value="Topoisom_bac"/>
    <property type="match status" value="1"/>
</dbReference>
<feature type="region of interest" description="Disordered" evidence="9">
    <location>
        <begin position="727"/>
        <end position="767"/>
    </location>
</feature>
<dbReference type="PROSITE" id="PS52039">
    <property type="entry name" value="TOPO_IA_2"/>
    <property type="match status" value="1"/>
</dbReference>
<comment type="similarity">
    <text evidence="2 8">Belongs to the type IA topoisomerase family.</text>
</comment>
<evidence type="ECO:0000256" key="8">
    <source>
        <dbReference type="HAMAP-Rule" id="MF_00952"/>
    </source>
</evidence>
<keyword evidence="5 8" id="KW-0799">Topoisomerase</keyword>
<dbReference type="CDD" id="cd03363">
    <property type="entry name" value="TOPRIM_TopoIA_TopoI"/>
    <property type="match status" value="1"/>
</dbReference>
<keyword evidence="7 8" id="KW-0413">Isomerase</keyword>
<organism evidence="12">
    <name type="scientific">Candidatus Nanosynbacter sp. TM7-074</name>
    <dbReference type="NCBI Taxonomy" id="3158573"/>
    <lineage>
        <taxon>Bacteria</taxon>
        <taxon>Candidatus Saccharimonadota</taxon>
        <taxon>Candidatus Saccharimonadia</taxon>
        <taxon>Candidatus Nanosynbacterales</taxon>
        <taxon>Candidatus Nanosynbacteraceae</taxon>
        <taxon>Candidatus Nanosynbacter</taxon>
    </lineage>
</organism>
<keyword evidence="4" id="KW-0460">Magnesium</keyword>
<dbReference type="InterPro" id="IPR013825">
    <property type="entry name" value="Topo_IA_cen_sub2"/>
</dbReference>
<dbReference type="SUPFAM" id="SSF56712">
    <property type="entry name" value="Prokaryotic type I DNA topoisomerase"/>
    <property type="match status" value="1"/>
</dbReference>
<evidence type="ECO:0000256" key="3">
    <source>
        <dbReference type="ARBA" id="ARBA00022723"/>
    </source>
</evidence>
<comment type="catalytic activity">
    <reaction evidence="1 8">
        <text>ATP-independent breakage of single-stranded DNA, followed by passage and rejoining.</text>
        <dbReference type="EC" id="5.6.2.1"/>
    </reaction>
</comment>
<evidence type="ECO:0000256" key="5">
    <source>
        <dbReference type="ARBA" id="ARBA00023029"/>
    </source>
</evidence>
<feature type="site" description="Interaction with DNA" evidence="8">
    <location>
        <position position="290"/>
    </location>
</feature>
<protein>
    <recommendedName>
        <fullName evidence="8">DNA topoisomerase 1</fullName>
        <ecNumber evidence="8">5.6.2.1</ecNumber>
    </recommendedName>
    <alternativeName>
        <fullName evidence="8">DNA topoisomerase I</fullName>
    </alternativeName>
</protein>
<evidence type="ECO:0000256" key="7">
    <source>
        <dbReference type="ARBA" id="ARBA00023235"/>
    </source>
</evidence>
<dbReference type="Gene3D" id="1.10.460.10">
    <property type="entry name" value="Topoisomerase I, domain 2"/>
    <property type="match status" value="2"/>
</dbReference>
<feature type="site" description="Interaction with DNA" evidence="8">
    <location>
        <position position="32"/>
    </location>
</feature>
<feature type="site" description="Interaction with DNA" evidence="8">
    <location>
        <position position="148"/>
    </location>
</feature>